<reference evidence="1 2" key="1">
    <citation type="submission" date="2024-08" db="EMBL/GenBank/DDBJ databases">
        <authorList>
            <person name="Cucini C."/>
            <person name="Frati F."/>
        </authorList>
    </citation>
    <scope>NUCLEOTIDE SEQUENCE [LARGE SCALE GENOMIC DNA]</scope>
</reference>
<evidence type="ECO:0000313" key="1">
    <source>
        <dbReference type="EMBL" id="CAL8101364.1"/>
    </source>
</evidence>
<dbReference type="Proteomes" id="UP001642540">
    <property type="component" value="Unassembled WGS sequence"/>
</dbReference>
<comment type="caution">
    <text evidence="1">The sequence shown here is derived from an EMBL/GenBank/DDBJ whole genome shotgun (WGS) entry which is preliminary data.</text>
</comment>
<accession>A0ABP1QFB2</accession>
<proteinExistence type="predicted"/>
<name>A0ABP1QFB2_9HEXA</name>
<organism evidence="1 2">
    <name type="scientific">Orchesella dallaii</name>
    <dbReference type="NCBI Taxonomy" id="48710"/>
    <lineage>
        <taxon>Eukaryota</taxon>
        <taxon>Metazoa</taxon>
        <taxon>Ecdysozoa</taxon>
        <taxon>Arthropoda</taxon>
        <taxon>Hexapoda</taxon>
        <taxon>Collembola</taxon>
        <taxon>Entomobryomorpha</taxon>
        <taxon>Entomobryoidea</taxon>
        <taxon>Orchesellidae</taxon>
        <taxon>Orchesellinae</taxon>
        <taxon>Orchesella</taxon>
    </lineage>
</organism>
<evidence type="ECO:0000313" key="2">
    <source>
        <dbReference type="Proteomes" id="UP001642540"/>
    </source>
</evidence>
<dbReference type="EMBL" id="CAXLJM020000033">
    <property type="protein sequence ID" value="CAL8101364.1"/>
    <property type="molecule type" value="Genomic_DNA"/>
</dbReference>
<sequence>MANRLSVKEELSHCYPRSLPTSLRAPFDEIENYRKRKKTGGDLGLCNEKSDFTERKEKQCEDV</sequence>
<gene>
    <name evidence="1" type="ORF">ODALV1_LOCUS10817</name>
</gene>
<keyword evidence="2" id="KW-1185">Reference proteome</keyword>
<protein>
    <submittedName>
        <fullName evidence="1">Uncharacterized protein</fullName>
    </submittedName>
</protein>